<keyword evidence="2" id="KW-0732">Signal</keyword>
<protein>
    <submittedName>
        <fullName evidence="3">Uncharacterized protein</fullName>
    </submittedName>
</protein>
<sequence>MLRDFLLLMAMLSGAPRSCVLTNMTGEEVANATNCSGKRVIKVGVHKTARVYGKAQVIIREDQWKYFTMYDEVRHLSPGGSQSVVNMQAPFFLSSKGKGVNKPSTALNESWKDFGLPGKISSRAIRKTVVTAARDELSNEERQRIASFMCHSIETADHYYAARYKTSQNIECRDRVWDMLVGEEVQHYADQQQQHNLRQSPQHNTEATESVESPNTEAAENVQSQQAPLTQHLQNKTRKPRSRFRLTSSELEDMERTVRAVLNRTCFKTKNPKFRDITDEAYPLIMATTRQKMSRQQFYDKARNMGLRDGLW</sequence>
<feature type="signal peptide" evidence="2">
    <location>
        <begin position="1"/>
        <end position="21"/>
    </location>
</feature>
<dbReference type="Proteomes" id="UP000007110">
    <property type="component" value="Unassembled WGS sequence"/>
</dbReference>
<feature type="compositionally biased region" description="Basic residues" evidence="1">
    <location>
        <begin position="235"/>
        <end position="244"/>
    </location>
</feature>
<evidence type="ECO:0000256" key="2">
    <source>
        <dbReference type="SAM" id="SignalP"/>
    </source>
</evidence>
<dbReference type="OMA" id="ICTTGHR"/>
<dbReference type="GeneID" id="115918491"/>
<accession>A0A7M7NGZ9</accession>
<feature type="compositionally biased region" description="Polar residues" evidence="1">
    <location>
        <begin position="190"/>
        <end position="234"/>
    </location>
</feature>
<dbReference type="InParanoid" id="A0A7M7NGZ9"/>
<dbReference type="OrthoDB" id="8964969at2759"/>
<dbReference type="RefSeq" id="XP_030836344.1">
    <property type="nucleotide sequence ID" value="XM_030980484.1"/>
</dbReference>
<reference evidence="3" key="2">
    <citation type="submission" date="2021-01" db="UniProtKB">
        <authorList>
            <consortium name="EnsemblMetazoa"/>
        </authorList>
    </citation>
    <scope>IDENTIFICATION</scope>
</reference>
<name>A0A7M7NGZ9_STRPU</name>
<evidence type="ECO:0000313" key="3">
    <source>
        <dbReference type="EnsemblMetazoa" id="XP_030836344"/>
    </source>
</evidence>
<proteinExistence type="predicted"/>
<dbReference type="KEGG" id="spu:115918491"/>
<reference evidence="4" key="1">
    <citation type="submission" date="2015-02" db="EMBL/GenBank/DDBJ databases">
        <title>Genome sequencing for Strongylocentrotus purpuratus.</title>
        <authorList>
            <person name="Murali S."/>
            <person name="Liu Y."/>
            <person name="Vee V."/>
            <person name="English A."/>
            <person name="Wang M."/>
            <person name="Skinner E."/>
            <person name="Han Y."/>
            <person name="Muzny D.M."/>
            <person name="Worley K.C."/>
            <person name="Gibbs R.A."/>
        </authorList>
    </citation>
    <scope>NUCLEOTIDE SEQUENCE</scope>
</reference>
<dbReference type="EnsemblMetazoa" id="XM_030980484">
    <property type="protein sequence ID" value="XP_030836344"/>
    <property type="gene ID" value="LOC115918491"/>
</dbReference>
<evidence type="ECO:0000256" key="1">
    <source>
        <dbReference type="SAM" id="MobiDB-lite"/>
    </source>
</evidence>
<evidence type="ECO:0000313" key="4">
    <source>
        <dbReference type="Proteomes" id="UP000007110"/>
    </source>
</evidence>
<dbReference type="AlphaFoldDB" id="A0A7M7NGZ9"/>
<feature type="region of interest" description="Disordered" evidence="1">
    <location>
        <begin position="190"/>
        <end position="245"/>
    </location>
</feature>
<keyword evidence="4" id="KW-1185">Reference proteome</keyword>
<organism evidence="3 4">
    <name type="scientific">Strongylocentrotus purpuratus</name>
    <name type="common">Purple sea urchin</name>
    <dbReference type="NCBI Taxonomy" id="7668"/>
    <lineage>
        <taxon>Eukaryota</taxon>
        <taxon>Metazoa</taxon>
        <taxon>Echinodermata</taxon>
        <taxon>Eleutherozoa</taxon>
        <taxon>Echinozoa</taxon>
        <taxon>Echinoidea</taxon>
        <taxon>Euechinoidea</taxon>
        <taxon>Echinacea</taxon>
        <taxon>Camarodonta</taxon>
        <taxon>Echinidea</taxon>
        <taxon>Strongylocentrotidae</taxon>
        <taxon>Strongylocentrotus</taxon>
    </lineage>
</organism>
<feature type="chain" id="PRO_5029590462" evidence="2">
    <location>
        <begin position="22"/>
        <end position="312"/>
    </location>
</feature>